<evidence type="ECO:0000259" key="2">
    <source>
        <dbReference type="Pfam" id="PF02317"/>
    </source>
</evidence>
<organism evidence="3 4">
    <name type="scientific">Jiangella asiatica</name>
    <dbReference type="NCBI Taxonomy" id="2530372"/>
    <lineage>
        <taxon>Bacteria</taxon>
        <taxon>Bacillati</taxon>
        <taxon>Actinomycetota</taxon>
        <taxon>Actinomycetes</taxon>
        <taxon>Jiangellales</taxon>
        <taxon>Jiangellaceae</taxon>
        <taxon>Jiangella</taxon>
    </lineage>
</organism>
<dbReference type="SUPFAM" id="SSF48179">
    <property type="entry name" value="6-phosphogluconate dehydrogenase C-terminal domain-like"/>
    <property type="match status" value="1"/>
</dbReference>
<protein>
    <recommendedName>
        <fullName evidence="2">Opine dehydrogenase domain-containing protein</fullName>
    </recommendedName>
</protein>
<dbReference type="RefSeq" id="WP_131896793.1">
    <property type="nucleotide sequence ID" value="NZ_SMKZ01000024.1"/>
</dbReference>
<dbReference type="InterPro" id="IPR013328">
    <property type="entry name" value="6PGD_dom2"/>
</dbReference>
<accession>A0A4R5DD77</accession>
<comment type="caution">
    <text evidence="3">The sequence shown here is derived from an EMBL/GenBank/DDBJ whole genome shotgun (WGS) entry which is preliminary data.</text>
</comment>
<dbReference type="GO" id="GO:0016491">
    <property type="term" value="F:oxidoreductase activity"/>
    <property type="evidence" value="ECO:0007669"/>
    <property type="project" value="InterPro"/>
</dbReference>
<dbReference type="InParanoid" id="A0A4R5DD77"/>
<dbReference type="InterPro" id="IPR003421">
    <property type="entry name" value="Opine_DH"/>
</dbReference>
<evidence type="ECO:0000313" key="3">
    <source>
        <dbReference type="EMBL" id="TDE08485.1"/>
    </source>
</evidence>
<dbReference type="AlphaFoldDB" id="A0A4R5DD77"/>
<dbReference type="Pfam" id="PF02317">
    <property type="entry name" value="Octopine_DH"/>
    <property type="match status" value="1"/>
</dbReference>
<sequence>MSIVVVGSGLPALACALYASACSGDEVELLAADAPDVARFAGTGIAAIEETPADVSLAVRATLDEVGSDLAIVVADTREIPDEVTVLADRSSIRSILLAPGGFAGALRARAALDRAGRPDIAVAEAPGFPVLARRPQVDEVRIVAVKRSMPIAGLDAAGTDQALLDYGPYLPALVPATLATTSLSNVNTVTHPPLVLLNAARIDAGEPFLICRDGLTAATSRFLTALDQERLALVEAAGGDPVDTATWLLRYYGQAGMSGADIGACIRSFQPLMETPAPPTLDHRYLTDDIPHGVAAYLALARRLGTPHQHLAAIVTLSSTVIGHPLAADGDAVEAFLSWLEA</sequence>
<name>A0A4R5DD77_9ACTN</name>
<dbReference type="InterPro" id="IPR008927">
    <property type="entry name" value="6-PGluconate_DH-like_C_sf"/>
</dbReference>
<reference evidence="3 4" key="1">
    <citation type="submission" date="2019-03" db="EMBL/GenBank/DDBJ databases">
        <title>Draft genome sequences of novel Actinobacteria.</title>
        <authorList>
            <person name="Sahin N."/>
            <person name="Ay H."/>
            <person name="Saygin H."/>
        </authorList>
    </citation>
    <scope>NUCLEOTIDE SEQUENCE [LARGE SCALE GENOMIC DNA]</scope>
    <source>
        <strain evidence="3 4">5K138</strain>
    </source>
</reference>
<feature type="signal peptide" evidence="1">
    <location>
        <begin position="1"/>
        <end position="21"/>
    </location>
</feature>
<proteinExistence type="predicted"/>
<dbReference type="OrthoDB" id="1073746at2"/>
<dbReference type="Gene3D" id="1.10.1040.10">
    <property type="entry name" value="N-(1-d-carboxylethyl)-l-norvaline Dehydrogenase, domain 2"/>
    <property type="match status" value="1"/>
</dbReference>
<evidence type="ECO:0000313" key="4">
    <source>
        <dbReference type="Proteomes" id="UP000294739"/>
    </source>
</evidence>
<dbReference type="Gene3D" id="3.40.50.720">
    <property type="entry name" value="NAD(P)-binding Rossmann-like Domain"/>
    <property type="match status" value="1"/>
</dbReference>
<feature type="chain" id="PRO_5038557652" description="Opine dehydrogenase domain-containing protein" evidence="1">
    <location>
        <begin position="22"/>
        <end position="343"/>
    </location>
</feature>
<dbReference type="EMBL" id="SMKZ01000024">
    <property type="protein sequence ID" value="TDE08485.1"/>
    <property type="molecule type" value="Genomic_DNA"/>
</dbReference>
<keyword evidence="4" id="KW-1185">Reference proteome</keyword>
<feature type="domain" description="Opine dehydrogenase" evidence="2">
    <location>
        <begin position="179"/>
        <end position="322"/>
    </location>
</feature>
<dbReference type="Proteomes" id="UP000294739">
    <property type="component" value="Unassembled WGS sequence"/>
</dbReference>
<keyword evidence="1" id="KW-0732">Signal</keyword>
<gene>
    <name evidence="3" type="ORF">E1269_17430</name>
</gene>
<evidence type="ECO:0000256" key="1">
    <source>
        <dbReference type="SAM" id="SignalP"/>
    </source>
</evidence>